<keyword evidence="11" id="KW-1185">Reference proteome</keyword>
<dbReference type="EMBL" id="VOSM01000012">
    <property type="protein sequence ID" value="TXD34791.1"/>
    <property type="molecule type" value="Genomic_DNA"/>
</dbReference>
<dbReference type="GO" id="GO:0022857">
    <property type="term" value="F:transmembrane transporter activity"/>
    <property type="evidence" value="ECO:0007669"/>
    <property type="project" value="TreeGrafter"/>
</dbReference>
<evidence type="ECO:0000256" key="1">
    <source>
        <dbReference type="ARBA" id="ARBA00004651"/>
    </source>
</evidence>
<dbReference type="AlphaFoldDB" id="A0A5C6X598"/>
<dbReference type="Pfam" id="PF02687">
    <property type="entry name" value="FtsX"/>
    <property type="match status" value="1"/>
</dbReference>
<evidence type="ECO:0000256" key="2">
    <source>
        <dbReference type="ARBA" id="ARBA00022475"/>
    </source>
</evidence>
<keyword evidence="3 7" id="KW-0812">Transmembrane</keyword>
<evidence type="ECO:0000259" key="8">
    <source>
        <dbReference type="Pfam" id="PF02687"/>
    </source>
</evidence>
<feature type="domain" description="MacB-like periplasmic core" evidence="9">
    <location>
        <begin position="21"/>
        <end position="240"/>
    </location>
</feature>
<feature type="transmembrane region" description="Helical" evidence="7">
    <location>
        <begin position="320"/>
        <end position="344"/>
    </location>
</feature>
<protein>
    <submittedName>
        <fullName evidence="10">FtsX-like permease family protein</fullName>
    </submittedName>
</protein>
<feature type="transmembrane region" description="Helical" evidence="7">
    <location>
        <begin position="275"/>
        <end position="300"/>
    </location>
</feature>
<dbReference type="PANTHER" id="PTHR30572:SF4">
    <property type="entry name" value="ABC TRANSPORTER PERMEASE YTRF"/>
    <property type="match status" value="1"/>
</dbReference>
<dbReference type="InterPro" id="IPR003838">
    <property type="entry name" value="ABC3_permease_C"/>
</dbReference>
<evidence type="ECO:0000256" key="4">
    <source>
        <dbReference type="ARBA" id="ARBA00022989"/>
    </source>
</evidence>
<gene>
    <name evidence="10" type="ORF">FRC98_18335</name>
</gene>
<dbReference type="PANTHER" id="PTHR30572">
    <property type="entry name" value="MEMBRANE COMPONENT OF TRANSPORTER-RELATED"/>
    <property type="match status" value="1"/>
</dbReference>
<dbReference type="Proteomes" id="UP000321412">
    <property type="component" value="Unassembled WGS sequence"/>
</dbReference>
<evidence type="ECO:0000256" key="7">
    <source>
        <dbReference type="SAM" id="Phobius"/>
    </source>
</evidence>
<sequence>MRMRDTLTMAFVAIARNKVRSVLTALGIVIGVASVIAMVHLGQAATRSVTESISSMGSNLLIVQTGRGRGRGGVRGAATAFSHEDVELMARQIPGVLVAPQANTQATLVYGGINHSASVMGTTNDFFAIRNWELARGRLFDAEEQESAATVCVIGHTVATTMFGAGEPLGQTLRVGRSACQIIGVLASKGASLGQDLDDVVVMPTLAVQRRLIGNLDVRSIYVSALVDGSTTRVKADIERFLRERRPAAGEDSFYVRDMQEVADTLAGTTRTLTLLLGAIAAVSLLVGGIGIMNIMLVSVTERTREIGIRIAIGARVRDVLVQFLVEAVAISTLGGLIGVMLGIGGTYLATDKMGLPFVLSTETMLVGFGFSAVIGVVFGFVPARKAARLNPIEALRHE</sequence>
<comment type="caution">
    <text evidence="10">The sequence shown here is derived from an EMBL/GenBank/DDBJ whole genome shotgun (WGS) entry which is preliminary data.</text>
</comment>
<evidence type="ECO:0000256" key="5">
    <source>
        <dbReference type="ARBA" id="ARBA00023136"/>
    </source>
</evidence>
<proteinExistence type="inferred from homology"/>
<feature type="transmembrane region" description="Helical" evidence="7">
    <location>
        <begin position="364"/>
        <end position="382"/>
    </location>
</feature>
<comment type="similarity">
    <text evidence="6">Belongs to the ABC-4 integral membrane protein family.</text>
</comment>
<evidence type="ECO:0000259" key="9">
    <source>
        <dbReference type="Pfam" id="PF12704"/>
    </source>
</evidence>
<dbReference type="GO" id="GO:0005886">
    <property type="term" value="C:plasma membrane"/>
    <property type="evidence" value="ECO:0007669"/>
    <property type="project" value="UniProtKB-SubCell"/>
</dbReference>
<keyword evidence="4 7" id="KW-1133">Transmembrane helix</keyword>
<keyword evidence="2" id="KW-1003">Cell membrane</keyword>
<evidence type="ECO:0000313" key="10">
    <source>
        <dbReference type="EMBL" id="TXD34791.1"/>
    </source>
</evidence>
<reference evidence="10 11" key="1">
    <citation type="submission" date="2019-08" db="EMBL/GenBank/DDBJ databases">
        <title>Bradymonadales sp. TMQ4.</title>
        <authorList>
            <person name="Liang Q."/>
        </authorList>
    </citation>
    <scope>NUCLEOTIDE SEQUENCE [LARGE SCALE GENOMIC DNA]</scope>
    <source>
        <strain evidence="10 11">TMQ4</strain>
    </source>
</reference>
<dbReference type="InterPro" id="IPR050250">
    <property type="entry name" value="Macrolide_Exporter_MacB"/>
</dbReference>
<feature type="domain" description="ABC3 transporter permease C-terminal" evidence="8">
    <location>
        <begin position="279"/>
        <end position="392"/>
    </location>
</feature>
<organism evidence="10 11">
    <name type="scientific">Lujinxingia vulgaris</name>
    <dbReference type="NCBI Taxonomy" id="2600176"/>
    <lineage>
        <taxon>Bacteria</taxon>
        <taxon>Deltaproteobacteria</taxon>
        <taxon>Bradymonadales</taxon>
        <taxon>Lujinxingiaceae</taxon>
        <taxon>Lujinxingia</taxon>
    </lineage>
</organism>
<evidence type="ECO:0000313" key="11">
    <source>
        <dbReference type="Proteomes" id="UP000321412"/>
    </source>
</evidence>
<dbReference type="OrthoDB" id="9802264at2"/>
<dbReference type="Pfam" id="PF12704">
    <property type="entry name" value="MacB_PCD"/>
    <property type="match status" value="1"/>
</dbReference>
<dbReference type="RefSeq" id="WP_146982880.1">
    <property type="nucleotide sequence ID" value="NZ_VOSM01000012.1"/>
</dbReference>
<keyword evidence="5 7" id="KW-0472">Membrane</keyword>
<name>A0A5C6X598_9DELT</name>
<evidence type="ECO:0000256" key="6">
    <source>
        <dbReference type="ARBA" id="ARBA00038076"/>
    </source>
</evidence>
<accession>A0A5C6X598</accession>
<comment type="subcellular location">
    <subcellularLocation>
        <location evidence="1">Cell membrane</location>
        <topology evidence="1">Multi-pass membrane protein</topology>
    </subcellularLocation>
</comment>
<evidence type="ECO:0000256" key="3">
    <source>
        <dbReference type="ARBA" id="ARBA00022692"/>
    </source>
</evidence>
<dbReference type="InterPro" id="IPR025857">
    <property type="entry name" value="MacB_PCD"/>
</dbReference>